<dbReference type="STRING" id="6239.Y106G6G.1.1"/>
<dbReference type="AlphaFoldDB" id="G5ED74"/>
<dbReference type="FunCoup" id="G5ED74">
    <property type="interactions" value="860"/>
</dbReference>
<protein>
    <submittedName>
        <fullName evidence="2">DUF4477 domain-containing protein</fullName>
    </submittedName>
</protein>
<accession>G5ED74</accession>
<feature type="compositionally biased region" description="Basic and acidic residues" evidence="1">
    <location>
        <begin position="359"/>
        <end position="368"/>
    </location>
</feature>
<evidence type="ECO:0000256" key="1">
    <source>
        <dbReference type="SAM" id="MobiDB-lite"/>
    </source>
</evidence>
<dbReference type="PaxDb" id="6239-Y106G6G.1"/>
<dbReference type="WormBase" id="Y106G6G.1">
    <property type="protein sequence ID" value="CE23211"/>
    <property type="gene ID" value="WBGene00013710"/>
</dbReference>
<dbReference type="Proteomes" id="UP000001940">
    <property type="component" value="Chromosome I"/>
</dbReference>
<dbReference type="OMA" id="NCHALNS"/>
<dbReference type="Bgee" id="WBGene00013710">
    <property type="expression patterns" value="Expressed in adult organism and 1 other cell type or tissue"/>
</dbReference>
<dbReference type="CTD" id="172900"/>
<keyword evidence="3" id="KW-1185">Reference proteome</keyword>
<evidence type="ECO:0000313" key="3">
    <source>
        <dbReference type="Proteomes" id="UP000001940"/>
    </source>
</evidence>
<sequence>MDNKVSEHGQNKSELSSLSSISTTTSVWNKLDRSIDHLIYHCNGYENSTNYLNQYRKWLIASRNDDVDVLEKLVAQTGLLGQKFADVGPEMDEKIEESLTWLFRKIGWRPSKEQQNIGYAGYEDMLLRYRGLNKELDMLKSIIKQTSNVFAQIVQEHRMMGQMNEKLDELRFRAALLKVATTVAGRTENENDPLSSVFYLPVLLAGIIFHPDTSQSYAAGLLRLCKRLLVVSEVVQYEKNPKKNDPIVTMSNILIHPAQSSVQSFYVPEQICADGNGEVCAPEEKLVLPIARDSVHLMTSNVNGEVTAPEEKIDPVARDSSHALPENGEVTGNSEISMPIAKDSATTLISKELPQPMSKPEDLEKSSK</sequence>
<organism evidence="2 3">
    <name type="scientific">Caenorhabditis elegans</name>
    <dbReference type="NCBI Taxonomy" id="6239"/>
    <lineage>
        <taxon>Eukaryota</taxon>
        <taxon>Metazoa</taxon>
        <taxon>Ecdysozoa</taxon>
        <taxon>Nematoda</taxon>
        <taxon>Chromadorea</taxon>
        <taxon>Rhabditida</taxon>
        <taxon>Rhabditina</taxon>
        <taxon>Rhabditomorpha</taxon>
        <taxon>Rhabditoidea</taxon>
        <taxon>Rhabditidae</taxon>
        <taxon>Peloderinae</taxon>
        <taxon>Caenorhabditis</taxon>
    </lineage>
</organism>
<dbReference type="eggNOG" id="ENOG502TFV0">
    <property type="taxonomic scope" value="Eukaryota"/>
</dbReference>
<dbReference type="AGR" id="WB:WBGene00013710"/>
<evidence type="ECO:0000313" key="4">
    <source>
        <dbReference type="WormBase" id="Y106G6G.1"/>
    </source>
</evidence>
<dbReference type="GeneID" id="172900"/>
<dbReference type="EMBL" id="BX284601">
    <property type="protein sequence ID" value="CAA22057.1"/>
    <property type="molecule type" value="Genomic_DNA"/>
</dbReference>
<dbReference type="RefSeq" id="NP_492707.1">
    <property type="nucleotide sequence ID" value="NM_060306.3"/>
</dbReference>
<dbReference type="PIR" id="T26425">
    <property type="entry name" value="T26425"/>
</dbReference>
<reference evidence="2 3" key="1">
    <citation type="journal article" date="1998" name="Science">
        <title>Genome sequence of the nematode C. elegans: a platform for investigating biology.</title>
        <authorList>
            <consortium name="The C. elegans sequencing consortium"/>
            <person name="Sulson J.E."/>
            <person name="Waterston R."/>
        </authorList>
    </citation>
    <scope>NUCLEOTIDE SEQUENCE [LARGE SCALE GENOMIC DNA]</scope>
    <source>
        <strain evidence="2 3">Bristol N2</strain>
    </source>
</reference>
<feature type="region of interest" description="Disordered" evidence="1">
    <location>
        <begin position="319"/>
        <end position="368"/>
    </location>
</feature>
<dbReference type="SMR" id="G5ED74"/>
<proteinExistence type="predicted"/>
<evidence type="ECO:0000313" key="2">
    <source>
        <dbReference type="EMBL" id="CAA22057.1"/>
    </source>
</evidence>
<dbReference type="HOGENOM" id="CLU_829558_0_0_1"/>
<dbReference type="InParanoid" id="G5ED74"/>
<name>G5ED74_CAEEL</name>
<gene>
    <name evidence="2" type="ORF">CELE_Y106G6G.1</name>
    <name evidence="2 4" type="ORF">Y106G6G.1</name>
</gene>
<dbReference type="KEGG" id="cel:CELE_Y106G6G.1"/>
<dbReference type="OrthoDB" id="5797316at2759"/>